<protein>
    <recommendedName>
        <fullName evidence="3">Nucleotidyl transferase domain-containing protein</fullName>
    </recommendedName>
</protein>
<dbReference type="PANTHER" id="PTHR43584:SF8">
    <property type="entry name" value="N-ACETYLMURAMATE ALPHA-1-PHOSPHATE URIDYLYLTRANSFERASE"/>
    <property type="match status" value="1"/>
</dbReference>
<dbReference type="InterPro" id="IPR029044">
    <property type="entry name" value="Nucleotide-diphossugar_trans"/>
</dbReference>
<evidence type="ECO:0000259" key="3">
    <source>
        <dbReference type="Pfam" id="PF00483"/>
    </source>
</evidence>
<evidence type="ECO:0000313" key="4">
    <source>
        <dbReference type="EMBL" id="RSN73592.1"/>
    </source>
</evidence>
<dbReference type="CDD" id="cd04181">
    <property type="entry name" value="NTP_transferase"/>
    <property type="match status" value="1"/>
</dbReference>
<gene>
    <name evidence="4" type="ORF">D6D85_09980</name>
    <name evidence="5" type="ORF">EF810_07930</name>
</gene>
<reference evidence="4 6" key="1">
    <citation type="submission" date="2018-10" db="EMBL/GenBank/DDBJ databases">
        <title>Co-occurring genomic capacity for anaerobic methane metabolism and dissimilatory sulfite reduction discovered in the Korarchaeota.</title>
        <authorList>
            <person name="Mckay L.J."/>
            <person name="Dlakic M."/>
            <person name="Fields M.W."/>
            <person name="Delmont T.O."/>
            <person name="Eren A.M."/>
            <person name="Jay Z.J."/>
            <person name="Klingelsmith K.B."/>
            <person name="Rusch D.B."/>
            <person name="Inskeep W.P."/>
        </authorList>
    </citation>
    <scope>NUCLEOTIDE SEQUENCE [LARGE SCALE GENOMIC DNA]</scope>
    <source>
        <strain evidence="4 6">MDKW</strain>
    </source>
</reference>
<dbReference type="EMBL" id="RXII01000121">
    <property type="protein sequence ID" value="RZN58201.1"/>
    <property type="molecule type" value="Genomic_DNA"/>
</dbReference>
<dbReference type="Gene3D" id="3.90.550.10">
    <property type="entry name" value="Spore Coat Polysaccharide Biosynthesis Protein SpsA, Chain A"/>
    <property type="match status" value="1"/>
</dbReference>
<sequence>MKAGVLAAGKGKRLRPITLTRPKPLIPLAGTSLLDYHISALFKSGVAEISVLVGHLCELVEKHLFSYSSIRIFRQKELMGTGDALLNLEGSLKEDFILTYADVYFKWNMLDELISAKDRADHVVGVARVKDPWNYGVILQENGYLKRIIEKPKKGEEPSNMVVAGVFLFSQTIFDHLKNISLSPRGEYELTDAITRAVTRGDKVALVDLGDKWTDIGRFEDIFLAQKYLFEDILGGFTDPLPKGTKIERPLIIGGDFKVDEDKKLEGPAYIGRDSFIRGFIGKNVTLEEGNIIGKNSSVEDSVLMKGASLGDNTMIKRSVLCDGSYAEGIELTPSEYGLILSSNQAIRCACRVNGWIIV</sequence>
<dbReference type="RefSeq" id="WP_125671832.1">
    <property type="nucleotide sequence ID" value="NZ_RCOS01000113.1"/>
</dbReference>
<keyword evidence="1" id="KW-0808">Transferase</keyword>
<dbReference type="InterPro" id="IPR005835">
    <property type="entry name" value="NTP_transferase_dom"/>
</dbReference>
<dbReference type="GO" id="GO:0016779">
    <property type="term" value="F:nucleotidyltransferase activity"/>
    <property type="evidence" value="ECO:0007669"/>
    <property type="project" value="UniProtKB-KW"/>
</dbReference>
<dbReference type="Proteomes" id="UP000316217">
    <property type="component" value="Unassembled WGS sequence"/>
</dbReference>
<comment type="caution">
    <text evidence="4">The sequence shown here is derived from an EMBL/GenBank/DDBJ whole genome shotgun (WGS) entry which is preliminary data.</text>
</comment>
<dbReference type="OrthoDB" id="15372at2157"/>
<evidence type="ECO:0000313" key="5">
    <source>
        <dbReference type="EMBL" id="RZN58201.1"/>
    </source>
</evidence>
<keyword evidence="2" id="KW-0548">Nucleotidyltransferase</keyword>
<reference evidence="5 7" key="2">
    <citation type="journal article" date="2019" name="Nat. Microbiol.">
        <title>Wide diversity of methane and short-chain alkane metabolisms in uncultured archaea.</title>
        <authorList>
            <person name="Borrel G."/>
            <person name="Adam P.S."/>
            <person name="McKay L.J."/>
            <person name="Chen L.X."/>
            <person name="Sierra-Garcia I.N."/>
            <person name="Sieber C.M."/>
            <person name="Letourneur Q."/>
            <person name="Ghozlane A."/>
            <person name="Andersen G.L."/>
            <person name="Li W.J."/>
            <person name="Hallam S.J."/>
            <person name="Muyzer G."/>
            <person name="de Oliveira V.M."/>
            <person name="Inskeep W.P."/>
            <person name="Banfield J.F."/>
            <person name="Gribaldo S."/>
        </authorList>
    </citation>
    <scope>NUCLEOTIDE SEQUENCE [LARGE SCALE GENOMIC DNA]</scope>
    <source>
        <strain evidence="5">NM4</strain>
    </source>
</reference>
<keyword evidence="6" id="KW-1185">Reference proteome</keyword>
<organism evidence="4 6">
    <name type="scientific">Candidatus Methanodesulfokora washburnensis</name>
    <dbReference type="NCBI Taxonomy" id="2478471"/>
    <lineage>
        <taxon>Archaea</taxon>
        <taxon>Thermoproteota</taxon>
        <taxon>Candidatus Korarchaeia</taxon>
        <taxon>Candidatus Korarchaeia incertae sedis</taxon>
        <taxon>Candidatus Methanodesulfokora</taxon>
    </lineage>
</organism>
<dbReference type="Proteomes" id="UP000277582">
    <property type="component" value="Unassembled WGS sequence"/>
</dbReference>
<evidence type="ECO:0000256" key="1">
    <source>
        <dbReference type="ARBA" id="ARBA00022679"/>
    </source>
</evidence>
<dbReference type="Gene3D" id="2.160.10.10">
    <property type="entry name" value="Hexapeptide repeat proteins"/>
    <property type="match status" value="1"/>
</dbReference>
<evidence type="ECO:0000313" key="7">
    <source>
        <dbReference type="Proteomes" id="UP000316217"/>
    </source>
</evidence>
<accession>A0A3R9PG90</accession>
<dbReference type="EMBL" id="RCOS01000113">
    <property type="protein sequence ID" value="RSN73592.1"/>
    <property type="molecule type" value="Genomic_DNA"/>
</dbReference>
<evidence type="ECO:0000313" key="6">
    <source>
        <dbReference type="Proteomes" id="UP000277582"/>
    </source>
</evidence>
<dbReference type="InterPro" id="IPR050065">
    <property type="entry name" value="GlmU-like"/>
</dbReference>
<name>A0A3R9PG90_9CREN</name>
<dbReference type="AlphaFoldDB" id="A0A3R9PG90"/>
<feature type="domain" description="Nucleotidyl transferase" evidence="3">
    <location>
        <begin position="5"/>
        <end position="227"/>
    </location>
</feature>
<dbReference type="SUPFAM" id="SSF53448">
    <property type="entry name" value="Nucleotide-diphospho-sugar transferases"/>
    <property type="match status" value="1"/>
</dbReference>
<dbReference type="PANTHER" id="PTHR43584">
    <property type="entry name" value="NUCLEOTIDYL TRANSFERASE"/>
    <property type="match status" value="1"/>
</dbReference>
<evidence type="ECO:0000256" key="2">
    <source>
        <dbReference type="ARBA" id="ARBA00022695"/>
    </source>
</evidence>
<dbReference type="Pfam" id="PF00483">
    <property type="entry name" value="NTP_transferase"/>
    <property type="match status" value="1"/>
</dbReference>
<proteinExistence type="predicted"/>